<evidence type="ECO:0000313" key="1">
    <source>
        <dbReference type="EMBL" id="MPC84530.1"/>
    </source>
</evidence>
<dbReference type="AlphaFoldDB" id="A0A5B7IJ51"/>
<sequence length="85" mass="9170">MACINSRSCSSVAVHRGNTLDLQWVTGNSFSNKSSSCDLSLCSSRKQTSFCRHLSVSIRLSVFVIACLMSSSVSPNARPVLELSL</sequence>
<accession>A0A5B7IJ51</accession>
<reference evidence="1 2" key="1">
    <citation type="submission" date="2019-05" db="EMBL/GenBank/DDBJ databases">
        <title>Another draft genome of Portunus trituberculatus and its Hox gene families provides insights of decapod evolution.</title>
        <authorList>
            <person name="Jeong J.-H."/>
            <person name="Song I."/>
            <person name="Kim S."/>
            <person name="Choi T."/>
            <person name="Kim D."/>
            <person name="Ryu S."/>
            <person name="Kim W."/>
        </authorList>
    </citation>
    <scope>NUCLEOTIDE SEQUENCE [LARGE SCALE GENOMIC DNA]</scope>
    <source>
        <tissue evidence="1">Muscle</tissue>
    </source>
</reference>
<dbReference type="EMBL" id="VSRR010065671">
    <property type="protein sequence ID" value="MPC84530.1"/>
    <property type="molecule type" value="Genomic_DNA"/>
</dbReference>
<organism evidence="1 2">
    <name type="scientific">Portunus trituberculatus</name>
    <name type="common">Swimming crab</name>
    <name type="synonym">Neptunus trituberculatus</name>
    <dbReference type="NCBI Taxonomy" id="210409"/>
    <lineage>
        <taxon>Eukaryota</taxon>
        <taxon>Metazoa</taxon>
        <taxon>Ecdysozoa</taxon>
        <taxon>Arthropoda</taxon>
        <taxon>Crustacea</taxon>
        <taxon>Multicrustacea</taxon>
        <taxon>Malacostraca</taxon>
        <taxon>Eumalacostraca</taxon>
        <taxon>Eucarida</taxon>
        <taxon>Decapoda</taxon>
        <taxon>Pleocyemata</taxon>
        <taxon>Brachyura</taxon>
        <taxon>Eubrachyura</taxon>
        <taxon>Portunoidea</taxon>
        <taxon>Portunidae</taxon>
        <taxon>Portuninae</taxon>
        <taxon>Portunus</taxon>
    </lineage>
</organism>
<proteinExistence type="predicted"/>
<gene>
    <name evidence="1" type="ORF">E2C01_079269</name>
</gene>
<comment type="caution">
    <text evidence="1">The sequence shown here is derived from an EMBL/GenBank/DDBJ whole genome shotgun (WGS) entry which is preliminary data.</text>
</comment>
<evidence type="ECO:0000313" key="2">
    <source>
        <dbReference type="Proteomes" id="UP000324222"/>
    </source>
</evidence>
<keyword evidence="2" id="KW-1185">Reference proteome</keyword>
<name>A0A5B7IJ51_PORTR</name>
<protein>
    <submittedName>
        <fullName evidence="1">Uncharacterized protein</fullName>
    </submittedName>
</protein>
<dbReference type="Proteomes" id="UP000324222">
    <property type="component" value="Unassembled WGS sequence"/>
</dbReference>